<dbReference type="GO" id="GO:0045944">
    <property type="term" value="P:positive regulation of transcription by RNA polymerase II"/>
    <property type="evidence" value="ECO:0007669"/>
    <property type="project" value="TreeGrafter"/>
</dbReference>
<feature type="domain" description="NACHT" evidence="6">
    <location>
        <begin position="200"/>
        <end position="340"/>
    </location>
</feature>
<proteinExistence type="predicted"/>
<dbReference type="SUPFAM" id="SSF52047">
    <property type="entry name" value="RNI-like"/>
    <property type="match status" value="3"/>
</dbReference>
<dbReference type="InterPro" id="IPR032675">
    <property type="entry name" value="LRR_dom_sf"/>
</dbReference>
<dbReference type="GO" id="GO:0005524">
    <property type="term" value="F:ATP binding"/>
    <property type="evidence" value="ECO:0007669"/>
    <property type="project" value="UniProtKB-KW"/>
</dbReference>
<reference evidence="7" key="1">
    <citation type="submission" date="2025-08" db="UniProtKB">
        <authorList>
            <consortium name="Ensembl"/>
        </authorList>
    </citation>
    <scope>IDENTIFICATION</scope>
</reference>
<sequence>MDDESNLQDKDVNAVLAQESSKLCHILSNQSQSVIMLLYQRMVNDDGWQSKQASSSSNAGSSADLVKSLLDYYRSANAAKCRNFLQSVCMLCEDIPMHLEARLMSVACSEYEQLWSFSTASANVNLLLSRWKRLTDRLVKAVELDRVWVNFRNVNRGRDRPDQTPASADRGFNSAEPDGDYGFSESKVTMETFLRGCKGKVTFLVGQAGSGKTLLMSCLGQQWAKGLGPFPASYLFVFLEFRQLNQLSRSLSLSELLFQHYLPSNRGNNAEKAIVDCLLSNPEKSCWVLDGYDEFLWKIKKHRMPRDVLNLEEPLPVADLISGLLTRQLLPGSTVVVTCRARDIVDFYNLSDKVGELLEWDQNEIKEYVHHFFGVEGKSYYRAIGVEATKLLLSSQHLLAMSSLPALCNICCICLKHLLLTDRNREENETQNAQHSGEREGSQDLTMRTANGELNFSATSAQVPSTLTQVYLTAVAAFLSRLPDQGGGDNSNTDSMLPTFVQYPSELCELSQVAWKGVEEGKILFMKEDVPETILQLLVKSGLFSQVELRCHDGTLVNAYSFIHLTVQEFLAALRIMTSHKVSDAQLKKRFSLKTRWTTKSDQKTPFTDSLYLYVCGLASPNCTQVLVEVARASGVKGVQNWVQKRQDLVLRLLRPLCHSNTLTGPKLLQLCNCIQESQDYELAQQALRARPTLELRNFRLVPNDIDALAFVVNSAADQAVGLDFGACSMEPECLDALSRCQCIHFLSFHSRKYNDKFAEKLSSILPGFPNLRKLEFSGASLTAAGAKGLASGLQKCCNITEINLSDNNLQDDGIGHVVELFTKLPNLSSVKLGRNNSSLQALNCIVEKMGSCLNILQVYADGVKEVVVTFSKESDAYHLLSFSLLNQKWNKLEMQNLVKSLVNLLQYFLETLHIKVRQKRKKKANVTSFVSLISCFHVIQSCSVTVVLCFCSPYASNNDLSMEGAVMLAGALCSHNHLTQVQIRYFLIHLLLFFCYFFYHNENHCYIVDSSITSTKDALTLVSCLKDNNRVTSMLIFLSWSVSVSCRLTHFFFREENIQMLLQILQGVQLSYLDLSGNQLGDAGVKSLVDFLPNLQISCFVNVSNNRLSQPGLLDVVSTLHSSSDVSAVEVSVRNCSLQQDHLIRLAEIVSNCPSLNEIVKEAGQTEADRMLDLLTVMEGNKQIEEIGLDAWRMSEGGIQQLTHFLPDWKELKIICLSKNFMGDTAGERLLDALKSCIHLRELHLSSNDLGDLTAARMSLVLPSLTHLTVLDISENHLGRDGAAALSTAIRSLKKLTQINLTAVGTSELSLVAASLAECPLIQDVGLGWNGCGDDVALQLSGLLPFCPKLVRIDLECNLIGVSGVETLVKASWTCPSLQVIRLWKNKVPLNEQQRLMLKDRRLTFSST</sequence>
<evidence type="ECO:0000256" key="4">
    <source>
        <dbReference type="ARBA" id="ARBA00022840"/>
    </source>
</evidence>
<evidence type="ECO:0000256" key="1">
    <source>
        <dbReference type="ARBA" id="ARBA00022614"/>
    </source>
</evidence>
<dbReference type="Proteomes" id="UP000694383">
    <property type="component" value="Unplaced"/>
</dbReference>
<evidence type="ECO:0000313" key="7">
    <source>
        <dbReference type="Ensembl" id="ENSOSIP00000021852.1"/>
    </source>
</evidence>
<keyword evidence="1" id="KW-0433">Leucine-rich repeat</keyword>
<evidence type="ECO:0000256" key="3">
    <source>
        <dbReference type="ARBA" id="ARBA00022741"/>
    </source>
</evidence>
<dbReference type="GO" id="GO:0045345">
    <property type="term" value="P:positive regulation of MHC class I biosynthetic process"/>
    <property type="evidence" value="ECO:0007669"/>
    <property type="project" value="TreeGrafter"/>
</dbReference>
<protein>
    <recommendedName>
        <fullName evidence="6">NACHT domain-containing protein</fullName>
    </recommendedName>
</protein>
<dbReference type="InterPro" id="IPR001611">
    <property type="entry name" value="Leu-rich_rpt"/>
</dbReference>
<dbReference type="SMART" id="SM00368">
    <property type="entry name" value="LRR_RI"/>
    <property type="match status" value="8"/>
</dbReference>
<dbReference type="InterPro" id="IPR007111">
    <property type="entry name" value="NACHT_NTPase"/>
</dbReference>
<dbReference type="InterPro" id="IPR041267">
    <property type="entry name" value="NLRP_HD2"/>
</dbReference>
<dbReference type="InterPro" id="IPR027417">
    <property type="entry name" value="P-loop_NTPase"/>
</dbReference>
<dbReference type="PROSITE" id="PS50837">
    <property type="entry name" value="NACHT"/>
    <property type="match status" value="1"/>
</dbReference>
<dbReference type="Pfam" id="PF17776">
    <property type="entry name" value="NLRC4_HD2"/>
    <property type="match status" value="1"/>
</dbReference>
<dbReference type="Pfam" id="PF13516">
    <property type="entry name" value="LRR_6"/>
    <property type="match status" value="4"/>
</dbReference>
<dbReference type="Pfam" id="PF05729">
    <property type="entry name" value="NACHT"/>
    <property type="match status" value="1"/>
</dbReference>
<dbReference type="GeneTree" id="ENSGT00940000160652"/>
<name>A0A8C7Y4B6_9TELE</name>
<dbReference type="PANTHER" id="PTHR47189">
    <property type="entry name" value="MHC CLASS II TRANSACTIVATOR"/>
    <property type="match status" value="1"/>
</dbReference>
<keyword evidence="2" id="KW-0677">Repeat</keyword>
<dbReference type="Ensembl" id="ENSOSIT00000023071.1">
    <property type="protein sequence ID" value="ENSOSIP00000021852.1"/>
    <property type="gene ID" value="ENSOSIG00000011453.1"/>
</dbReference>
<evidence type="ECO:0000313" key="8">
    <source>
        <dbReference type="Proteomes" id="UP000694383"/>
    </source>
</evidence>
<dbReference type="Gene3D" id="3.80.10.10">
    <property type="entry name" value="Ribonuclease Inhibitor"/>
    <property type="match status" value="4"/>
</dbReference>
<dbReference type="Gene3D" id="1.10.533.20">
    <property type="match status" value="1"/>
</dbReference>
<dbReference type="PANTHER" id="PTHR47189:SF1">
    <property type="entry name" value="MHC CLASS II TRANSACTIVATOR"/>
    <property type="match status" value="1"/>
</dbReference>
<evidence type="ECO:0000256" key="5">
    <source>
        <dbReference type="SAM" id="MobiDB-lite"/>
    </source>
</evidence>
<accession>A0A8C7Y4B6</accession>
<feature type="region of interest" description="Disordered" evidence="5">
    <location>
        <begin position="159"/>
        <end position="178"/>
    </location>
</feature>
<evidence type="ECO:0000256" key="2">
    <source>
        <dbReference type="ARBA" id="ARBA00022737"/>
    </source>
</evidence>
<evidence type="ECO:0000259" key="6">
    <source>
        <dbReference type="PROSITE" id="PS50837"/>
    </source>
</evidence>
<dbReference type="Gene3D" id="3.40.50.300">
    <property type="entry name" value="P-loop containing nucleotide triphosphate hydrolases"/>
    <property type="match status" value="1"/>
</dbReference>
<keyword evidence="4" id="KW-0067">ATP-binding</keyword>
<dbReference type="GO" id="GO:0045348">
    <property type="term" value="P:positive regulation of MHC class II biosynthetic process"/>
    <property type="evidence" value="ECO:0007669"/>
    <property type="project" value="TreeGrafter"/>
</dbReference>
<dbReference type="SUPFAM" id="SSF52540">
    <property type="entry name" value="P-loop containing nucleoside triphosphate hydrolases"/>
    <property type="match status" value="1"/>
</dbReference>
<organism evidence="7 8">
    <name type="scientific">Oryzias sinensis</name>
    <name type="common">Chinese medaka</name>
    <dbReference type="NCBI Taxonomy" id="183150"/>
    <lineage>
        <taxon>Eukaryota</taxon>
        <taxon>Metazoa</taxon>
        <taxon>Chordata</taxon>
        <taxon>Craniata</taxon>
        <taxon>Vertebrata</taxon>
        <taxon>Euteleostomi</taxon>
        <taxon>Actinopterygii</taxon>
        <taxon>Neopterygii</taxon>
        <taxon>Teleostei</taxon>
        <taxon>Neoteleostei</taxon>
        <taxon>Acanthomorphata</taxon>
        <taxon>Ovalentaria</taxon>
        <taxon>Atherinomorphae</taxon>
        <taxon>Beloniformes</taxon>
        <taxon>Adrianichthyidae</taxon>
        <taxon>Oryziinae</taxon>
        <taxon>Oryzias</taxon>
    </lineage>
</organism>
<reference evidence="7" key="2">
    <citation type="submission" date="2025-09" db="UniProtKB">
        <authorList>
            <consortium name="Ensembl"/>
        </authorList>
    </citation>
    <scope>IDENTIFICATION</scope>
</reference>
<keyword evidence="3" id="KW-0547">Nucleotide-binding</keyword>
<keyword evidence="8" id="KW-1185">Reference proteome</keyword>